<comment type="caution">
    <text evidence="3">The sequence shown here is derived from an EMBL/GenBank/DDBJ whole genome shotgun (WGS) entry which is preliminary data.</text>
</comment>
<evidence type="ECO:0000313" key="4">
    <source>
        <dbReference type="Proteomes" id="UP000029867"/>
    </source>
</evidence>
<feature type="domain" description="4'-phosphopantetheinyl transferase" evidence="2">
    <location>
        <begin position="5"/>
        <end position="81"/>
    </location>
</feature>
<protein>
    <recommendedName>
        <fullName evidence="2">4'-phosphopantetheinyl transferase domain-containing protein</fullName>
    </recommendedName>
</protein>
<gene>
    <name evidence="3" type="ORF">JL09_g6358</name>
</gene>
<dbReference type="InterPro" id="IPR037143">
    <property type="entry name" value="4-PPantetheinyl_Trfase_dom_sf"/>
</dbReference>
<keyword evidence="1" id="KW-0808">Transferase</keyword>
<evidence type="ECO:0000259" key="2">
    <source>
        <dbReference type="Pfam" id="PF01648"/>
    </source>
</evidence>
<dbReference type="SUPFAM" id="SSF56214">
    <property type="entry name" value="4'-phosphopantetheinyl transferase"/>
    <property type="match status" value="1"/>
</dbReference>
<evidence type="ECO:0000313" key="3">
    <source>
        <dbReference type="EMBL" id="KGK34495.1"/>
    </source>
</evidence>
<feature type="non-terminal residue" evidence="3">
    <location>
        <position position="1"/>
    </location>
</feature>
<dbReference type="GO" id="GO:0000287">
    <property type="term" value="F:magnesium ion binding"/>
    <property type="evidence" value="ECO:0007669"/>
    <property type="project" value="InterPro"/>
</dbReference>
<reference evidence="4" key="1">
    <citation type="journal article" date="2014" name="Microb. Cell Fact.">
        <title>Exploiting Issatchenkia orientalis SD108 for succinic acid production.</title>
        <authorList>
            <person name="Xiao H."/>
            <person name="Shao Z."/>
            <person name="Jiang Y."/>
            <person name="Dole S."/>
            <person name="Zhao H."/>
        </authorList>
    </citation>
    <scope>NUCLEOTIDE SEQUENCE [LARGE SCALE GENOMIC DNA]</scope>
    <source>
        <strain evidence="4">SD108</strain>
    </source>
</reference>
<dbReference type="AlphaFoldDB" id="A0A099NPP8"/>
<dbReference type="VEuPathDB" id="FungiDB:C5L36_0C04610"/>
<dbReference type="eggNOG" id="ENOG502SDWS">
    <property type="taxonomic scope" value="Eukaryota"/>
</dbReference>
<organism evidence="3 4">
    <name type="scientific">Pichia kudriavzevii</name>
    <name type="common">Yeast</name>
    <name type="synonym">Issatchenkia orientalis</name>
    <dbReference type="NCBI Taxonomy" id="4909"/>
    <lineage>
        <taxon>Eukaryota</taxon>
        <taxon>Fungi</taxon>
        <taxon>Dikarya</taxon>
        <taxon>Ascomycota</taxon>
        <taxon>Saccharomycotina</taxon>
        <taxon>Pichiomycetes</taxon>
        <taxon>Pichiales</taxon>
        <taxon>Pichiaceae</taxon>
        <taxon>Pichia</taxon>
    </lineage>
</organism>
<evidence type="ECO:0000256" key="1">
    <source>
        <dbReference type="ARBA" id="ARBA00022679"/>
    </source>
</evidence>
<dbReference type="Pfam" id="PF01648">
    <property type="entry name" value="ACPS"/>
    <property type="match status" value="1"/>
</dbReference>
<dbReference type="HOGENOM" id="CLU_089696_1_0_1"/>
<dbReference type="Proteomes" id="UP000029867">
    <property type="component" value="Unassembled WGS sequence"/>
</dbReference>
<sequence length="123" mass="14360">SYKTQRFSERILNPVYELPTFIEYKSKHDIERCARILSISWCVKEAIFKALDGEDQSNFVMSDWYKTNDLRGRPQVGNDKYLKIKQEEFLCSLSHDGNLVSSFIIRQSKPSVANCWNGKQCND</sequence>
<name>A0A099NPP8_PICKU</name>
<dbReference type="EMBL" id="JQFK01001583">
    <property type="protein sequence ID" value="KGK34495.1"/>
    <property type="molecule type" value="Genomic_DNA"/>
</dbReference>
<proteinExistence type="predicted"/>
<accession>A0A099NPP8</accession>
<dbReference type="InterPro" id="IPR008278">
    <property type="entry name" value="4-PPantetheinyl_Trfase_dom"/>
</dbReference>
<dbReference type="GO" id="GO:0008897">
    <property type="term" value="F:holo-[acyl-carrier-protein] synthase activity"/>
    <property type="evidence" value="ECO:0007669"/>
    <property type="project" value="InterPro"/>
</dbReference>
<dbReference type="Gene3D" id="3.90.470.20">
    <property type="entry name" value="4'-phosphopantetheinyl transferase domain"/>
    <property type="match status" value="1"/>
</dbReference>